<feature type="compositionally biased region" description="Basic residues" evidence="1">
    <location>
        <begin position="104"/>
        <end position="113"/>
    </location>
</feature>
<keyword evidence="3" id="KW-1185">Reference proteome</keyword>
<reference evidence="2 3" key="1">
    <citation type="journal article" date="2024" name="Microbiol. Resour. Announc.">
        <title>Genome annotations for the ascomycete fungi Trichoderma harzianum, Trichoderma aggressivum, and Purpureocillium lilacinum.</title>
        <authorList>
            <person name="Beijen E.P.W."/>
            <person name="Ohm R.A."/>
        </authorList>
    </citation>
    <scope>NUCLEOTIDE SEQUENCE [LARGE SCALE GENOMIC DNA]</scope>
    <source>
        <strain evidence="2 3">CBS 150709</strain>
    </source>
</reference>
<evidence type="ECO:0000313" key="3">
    <source>
        <dbReference type="Proteomes" id="UP001287286"/>
    </source>
</evidence>
<evidence type="ECO:0000256" key="1">
    <source>
        <dbReference type="SAM" id="MobiDB-lite"/>
    </source>
</evidence>
<evidence type="ECO:0000313" key="2">
    <source>
        <dbReference type="EMBL" id="KAK4091522.1"/>
    </source>
</evidence>
<feature type="region of interest" description="Disordered" evidence="1">
    <location>
        <begin position="661"/>
        <end position="691"/>
    </location>
</feature>
<accession>A0ABR0C5A4</accession>
<protein>
    <submittedName>
        <fullName evidence="2">Uncharacterized protein</fullName>
    </submittedName>
</protein>
<dbReference type="Proteomes" id="UP001287286">
    <property type="component" value="Unassembled WGS sequence"/>
</dbReference>
<feature type="region of interest" description="Disordered" evidence="1">
    <location>
        <begin position="89"/>
        <end position="131"/>
    </location>
</feature>
<sequence length="1122" mass="121770">MTRGFGADSSPLHPAQHEHGHFSSCRCRERNGIVSALVRLLLAYVTEQGAHGAPIGCGVSFLPWRHGKVSGSQSQGVWGATFRRPRHLPHLEKLPGFPTPGVIKIHRKSKRPSGSRQATPLDPPDGNRDLAASQRCVLPGLERGVFPLLQLAQEVVISDNRTGAQIGVVRSTLTSLRTNPPQGPEAARRGYAPKAKGQNAPVTTDPGLTDVLSWYPTSYRAIKPPDATVGSSRFGATESAGLLVDATAVISASTKLCRIVGNSRLLLPFSMSVVHVLVGRLRLADPNYTPVSCYCKNCEMCPGSADAARRRQAKQMDAHVVEFCDVAECNGTYDKSRQESQMGPGLQKTPEAIHLGPRQVWARPVSGVVQARYDRGRRNLEPWVSNRVVTSCRWEVYGVTSLTATARMARVVKVACDTVRLVHESCRGVEANKGKRRLRSQMAAKTPAVPGRCSGLAPFSVQDEARGRVWPLQSCGLGASERHDDDQTRAIETRAMGGQYLVLRAQRSTSFRRQGRTCLMESRDLHKVGRQARQGPPHLGTRCTSYLASLFSTVGGVEGRREVAKDEQKIRAIPDEKRMRRTRSRQDDNLGYQKPAPSERLTYREARSCTRWSTCPAPRAPSRVQGHTDLTASPLHQGQALSLLGLLPVATGSVEISFPTASSGRLPPGLQRRAKHAPCTPPSWQASRADADGWPWGKEDCRSCGLDDQTGQVLLLRETPHQPRGTVMAEHILASVLHATGRRRLMSTSIFHADIPARCAAQAHQPTVGTRASVLRPSQGWMRWMYMKGTDGWVKNSVDGWPLPAPKAPQNRKGPPPSDLACLPTLAGGRLGSHRRAHMTSRRLISGILSTHPSPAGCPPSVRSELHVLRSTYRHACERLPWVRQLGNAEVRDGGRDSASATAGDDDGSDRSDGKGRGSWECIAVQRPGGSLIRPTLRAPSSREAKSGRWCHACKSTSTSTSSSPSTTPPPPHVGRLTRAPPKNAQRQVQSSAADLWTRGPTGRRALRSALGALPFSLSSGPKLPPALVDEVSCSLPCPALPGLCLAERTPAARGDWQGHSLALGRSRRNDGTGGVLDERDGLLVRRAHSVSAGPQVRQGPARPLVPGTALNRQRDHLRYRY</sequence>
<feature type="compositionally biased region" description="Low complexity" evidence="1">
    <location>
        <begin position="956"/>
        <end position="966"/>
    </location>
</feature>
<comment type="caution">
    <text evidence="2">The sequence shown here is derived from an EMBL/GenBank/DDBJ whole genome shotgun (WGS) entry which is preliminary data.</text>
</comment>
<dbReference type="EMBL" id="JAWRVI010000011">
    <property type="protein sequence ID" value="KAK4091522.1"/>
    <property type="molecule type" value="Genomic_DNA"/>
</dbReference>
<feature type="region of interest" description="Disordered" evidence="1">
    <location>
        <begin position="891"/>
        <end position="1001"/>
    </location>
</feature>
<proteinExistence type="predicted"/>
<name>A0ABR0C5A4_PURLI</name>
<feature type="region of interest" description="Disordered" evidence="1">
    <location>
        <begin position="175"/>
        <end position="203"/>
    </location>
</feature>
<organism evidence="2 3">
    <name type="scientific">Purpureocillium lilacinum</name>
    <name type="common">Paecilomyces lilacinus</name>
    <dbReference type="NCBI Taxonomy" id="33203"/>
    <lineage>
        <taxon>Eukaryota</taxon>
        <taxon>Fungi</taxon>
        <taxon>Dikarya</taxon>
        <taxon>Ascomycota</taxon>
        <taxon>Pezizomycotina</taxon>
        <taxon>Sordariomycetes</taxon>
        <taxon>Hypocreomycetidae</taxon>
        <taxon>Hypocreales</taxon>
        <taxon>Ophiocordycipitaceae</taxon>
        <taxon>Purpureocillium</taxon>
    </lineage>
</organism>
<gene>
    <name evidence="2" type="ORF">Purlil1_3952</name>
</gene>
<feature type="compositionally biased region" description="Basic and acidic residues" evidence="1">
    <location>
        <begin position="909"/>
        <end position="918"/>
    </location>
</feature>